<dbReference type="EMBL" id="OZ021745">
    <property type="protein sequence ID" value="CAK9313127.1"/>
    <property type="molecule type" value="Genomic_DNA"/>
</dbReference>
<gene>
    <name evidence="1" type="ORF">CITCOLO1_LOCUS4837</name>
</gene>
<reference evidence="1 2" key="1">
    <citation type="submission" date="2024-03" db="EMBL/GenBank/DDBJ databases">
        <authorList>
            <person name="Gkanogiannis A."/>
            <person name="Becerra Lopez-Lavalle L."/>
        </authorList>
    </citation>
    <scope>NUCLEOTIDE SEQUENCE [LARGE SCALE GENOMIC DNA]</scope>
</reference>
<name>A0ABP0XYA6_9ROSI</name>
<dbReference type="Proteomes" id="UP001642487">
    <property type="component" value="Chromosome 11"/>
</dbReference>
<protein>
    <submittedName>
        <fullName evidence="1">Uncharacterized protein</fullName>
    </submittedName>
</protein>
<sequence length="212" mass="23900">MEAKGLQQNALQRQSLGMEDFGAAEFPGFQTTVAHKDDVVYKRPLTRLQRCAPHPLPLQRPTSFPSCGGASKQPPVRYNNTSFSSTSNASFQCRDPIPLLSPLVCPSLFESRYVIEQNVTNKLEQSPNLSFPQQASSYAITHYLIRRIFNSVKIFTTRSTNDSMILPPTIQEEFLRRQTTVNYHFFSPSTAALSLSLSLALLTFRKSRVFYA</sequence>
<evidence type="ECO:0000313" key="2">
    <source>
        <dbReference type="Proteomes" id="UP001642487"/>
    </source>
</evidence>
<keyword evidence="2" id="KW-1185">Reference proteome</keyword>
<organism evidence="1 2">
    <name type="scientific">Citrullus colocynthis</name>
    <name type="common">colocynth</name>
    <dbReference type="NCBI Taxonomy" id="252529"/>
    <lineage>
        <taxon>Eukaryota</taxon>
        <taxon>Viridiplantae</taxon>
        <taxon>Streptophyta</taxon>
        <taxon>Embryophyta</taxon>
        <taxon>Tracheophyta</taxon>
        <taxon>Spermatophyta</taxon>
        <taxon>Magnoliopsida</taxon>
        <taxon>eudicotyledons</taxon>
        <taxon>Gunneridae</taxon>
        <taxon>Pentapetalae</taxon>
        <taxon>rosids</taxon>
        <taxon>fabids</taxon>
        <taxon>Cucurbitales</taxon>
        <taxon>Cucurbitaceae</taxon>
        <taxon>Benincaseae</taxon>
        <taxon>Citrullus</taxon>
    </lineage>
</organism>
<accession>A0ABP0XYA6</accession>
<proteinExistence type="predicted"/>
<evidence type="ECO:0000313" key="1">
    <source>
        <dbReference type="EMBL" id="CAK9313127.1"/>
    </source>
</evidence>